<dbReference type="PROSITE" id="PS50005">
    <property type="entry name" value="TPR"/>
    <property type="match status" value="2"/>
</dbReference>
<dbReference type="PANTHER" id="PTHR44858:SF1">
    <property type="entry name" value="UDP-N-ACETYLGLUCOSAMINE--PEPTIDE N-ACETYLGLUCOSAMINYLTRANSFERASE SPINDLY-RELATED"/>
    <property type="match status" value="1"/>
</dbReference>
<feature type="repeat" description="TPR" evidence="3">
    <location>
        <begin position="65"/>
        <end position="98"/>
    </location>
</feature>
<dbReference type="HOGENOM" id="CLU_003728_12_2_9"/>
<keyword evidence="6" id="KW-1185">Reference proteome</keyword>
<dbReference type="InterPro" id="IPR050498">
    <property type="entry name" value="Ycf3"/>
</dbReference>
<evidence type="ECO:0000256" key="4">
    <source>
        <dbReference type="SAM" id="MobiDB-lite"/>
    </source>
</evidence>
<protein>
    <submittedName>
        <fullName evidence="5">Fog: tpr repeat</fullName>
    </submittedName>
</protein>
<reference evidence="5 6" key="1">
    <citation type="journal article" date="2008" name="J. Bacteriol.">
        <title>The genome of Heliobacterium modesticaldum, a phototrophic representative of the Firmicutes containing the simplest photosynthetic apparatus.</title>
        <authorList>
            <person name="Sattley W.M."/>
            <person name="Madigan M.T."/>
            <person name="Swingley W.D."/>
            <person name="Cheung P.C."/>
            <person name="Clocksin K.M."/>
            <person name="Conrad A.L."/>
            <person name="Dejesa L.C."/>
            <person name="Honchak B.M."/>
            <person name="Jung D.O."/>
            <person name="Karbach L.E."/>
            <person name="Kurdoglu A."/>
            <person name="Lahiri S."/>
            <person name="Mastrian S.D."/>
            <person name="Page L.E."/>
            <person name="Taylor H.L."/>
            <person name="Wang Z.T."/>
            <person name="Raymond J."/>
            <person name="Chen M."/>
            <person name="Blankenship R.E."/>
            <person name="Touchman J.W."/>
        </authorList>
    </citation>
    <scope>NUCLEOTIDE SEQUENCE [LARGE SCALE GENOMIC DNA]</scope>
    <source>
        <strain evidence="6">ATCC 51547 / Ice1</strain>
    </source>
</reference>
<dbReference type="SMART" id="SM00028">
    <property type="entry name" value="TPR"/>
    <property type="match status" value="4"/>
</dbReference>
<evidence type="ECO:0000256" key="3">
    <source>
        <dbReference type="PROSITE-ProRule" id="PRU00339"/>
    </source>
</evidence>
<evidence type="ECO:0000256" key="1">
    <source>
        <dbReference type="ARBA" id="ARBA00022737"/>
    </source>
</evidence>
<keyword evidence="1" id="KW-0677">Repeat</keyword>
<dbReference type="SUPFAM" id="SSF48452">
    <property type="entry name" value="TPR-like"/>
    <property type="match status" value="1"/>
</dbReference>
<dbReference type="eggNOG" id="COG0457">
    <property type="taxonomic scope" value="Bacteria"/>
</dbReference>
<dbReference type="AlphaFoldDB" id="B0TCK3"/>
<dbReference type="STRING" id="498761.HM1_1456"/>
<feature type="compositionally biased region" description="Polar residues" evidence="4">
    <location>
        <begin position="1"/>
        <end position="15"/>
    </location>
</feature>
<evidence type="ECO:0000313" key="5">
    <source>
        <dbReference type="EMBL" id="ABZ84029.1"/>
    </source>
</evidence>
<feature type="repeat" description="TPR" evidence="3">
    <location>
        <begin position="99"/>
        <end position="132"/>
    </location>
</feature>
<dbReference type="InterPro" id="IPR019734">
    <property type="entry name" value="TPR_rpt"/>
</dbReference>
<accession>B0TCK3</accession>
<dbReference type="KEGG" id="hmo:HM1_1456"/>
<name>B0TCK3_HELMI</name>
<gene>
    <name evidence="5" type="ORF">HM1_1456</name>
</gene>
<evidence type="ECO:0000256" key="2">
    <source>
        <dbReference type="ARBA" id="ARBA00022803"/>
    </source>
</evidence>
<dbReference type="Gene3D" id="1.25.40.10">
    <property type="entry name" value="Tetratricopeptide repeat domain"/>
    <property type="match status" value="1"/>
</dbReference>
<dbReference type="EMBL" id="CP000930">
    <property type="protein sequence ID" value="ABZ84029.1"/>
    <property type="molecule type" value="Genomic_DNA"/>
</dbReference>
<feature type="region of interest" description="Disordered" evidence="4">
    <location>
        <begin position="1"/>
        <end position="22"/>
    </location>
</feature>
<dbReference type="Pfam" id="PF14559">
    <property type="entry name" value="TPR_19"/>
    <property type="match status" value="1"/>
</dbReference>
<dbReference type="Pfam" id="PF00515">
    <property type="entry name" value="TPR_1"/>
    <property type="match status" value="1"/>
</dbReference>
<dbReference type="Proteomes" id="UP000008550">
    <property type="component" value="Chromosome"/>
</dbReference>
<dbReference type="PANTHER" id="PTHR44858">
    <property type="entry name" value="TETRATRICOPEPTIDE REPEAT PROTEIN 6"/>
    <property type="match status" value="1"/>
</dbReference>
<proteinExistence type="predicted"/>
<organism evidence="5 6">
    <name type="scientific">Heliobacterium modesticaldum (strain ATCC 51547 / Ice1)</name>
    <dbReference type="NCBI Taxonomy" id="498761"/>
    <lineage>
        <taxon>Bacteria</taxon>
        <taxon>Bacillati</taxon>
        <taxon>Bacillota</taxon>
        <taxon>Clostridia</taxon>
        <taxon>Eubacteriales</taxon>
        <taxon>Heliobacteriaceae</taxon>
        <taxon>Heliomicrobium</taxon>
    </lineage>
</organism>
<dbReference type="PROSITE" id="PS50293">
    <property type="entry name" value="TPR_REGION"/>
    <property type="match status" value="1"/>
</dbReference>
<dbReference type="InterPro" id="IPR011990">
    <property type="entry name" value="TPR-like_helical_dom_sf"/>
</dbReference>
<sequence length="193" mass="21844">MATERTASPDDQTPAASPVSEENRRKAFELYEKGYYAFDVENGPNRLKKAISLYDQALALDPNCYQAYTGKGIAVAFMGDLDEALRLLDRAIAIRSDYGFAYYNRGLALKYHGRFDEALVWFERSLTYDPDNAWTYFGMAAIYDAKGNTSACLDNLAKAIAIMPYCKVTAREKIEEDFRHVKALPEFKKLIAE</sequence>
<evidence type="ECO:0000313" key="6">
    <source>
        <dbReference type="Proteomes" id="UP000008550"/>
    </source>
</evidence>
<keyword evidence="2 3" id="KW-0802">TPR repeat</keyword>